<comment type="caution">
    <text evidence="6">The sequence shown here is derived from an EMBL/GenBank/DDBJ whole genome shotgun (WGS) entry which is preliminary data.</text>
</comment>
<evidence type="ECO:0000256" key="5">
    <source>
        <dbReference type="SAM" id="MobiDB-lite"/>
    </source>
</evidence>
<dbReference type="GO" id="GO:0016491">
    <property type="term" value="F:oxidoreductase activity"/>
    <property type="evidence" value="ECO:0007669"/>
    <property type="project" value="UniProtKB-KW"/>
</dbReference>
<feature type="non-terminal residue" evidence="6">
    <location>
        <position position="1"/>
    </location>
</feature>
<evidence type="ECO:0000256" key="1">
    <source>
        <dbReference type="ARBA" id="ARBA00022723"/>
    </source>
</evidence>
<reference evidence="6" key="1">
    <citation type="journal article" date="2014" name="Front. Microbiol.">
        <title>High frequency of phylogenetically diverse reductive dehalogenase-homologous genes in deep subseafloor sedimentary metagenomes.</title>
        <authorList>
            <person name="Kawai M."/>
            <person name="Futagami T."/>
            <person name="Toyoda A."/>
            <person name="Takaki Y."/>
            <person name="Nishi S."/>
            <person name="Hori S."/>
            <person name="Arai W."/>
            <person name="Tsubouchi T."/>
            <person name="Morono Y."/>
            <person name="Uchiyama I."/>
            <person name="Ito T."/>
            <person name="Fujiyama A."/>
            <person name="Inagaki F."/>
            <person name="Takami H."/>
        </authorList>
    </citation>
    <scope>NUCLEOTIDE SEQUENCE</scope>
    <source>
        <strain evidence="6">Expedition CK06-06</strain>
    </source>
</reference>
<sequence length="249" mass="28307">GKKAALSIDEYLRGEPLSSKEDKRQPEELSAGEVSALKLRFPSENKMPMKELEPKERIKDFREIEQGYSVSEAKEEAGRCLALQIEGCFECGECKTRCTAKAINYEMQDEYVDLNVGSVVFSTGYDLFDPSVQYELGYRKYPNVVTSIEFERILSATGPFQGTLLRLSDLTPPQKIAFIQCVGSRDPSHDRPYCSSVCCTYAIKEAIIAKEHSSIPLDITVFFMDIRTYGKDFDRYYERGKEESGIRFI</sequence>
<dbReference type="AlphaFoldDB" id="X1P5A2"/>
<evidence type="ECO:0000313" key="6">
    <source>
        <dbReference type="EMBL" id="GAI37641.1"/>
    </source>
</evidence>
<proteinExistence type="predicted"/>
<accession>X1P5A2</accession>
<dbReference type="PANTHER" id="PTHR43498:SF1">
    <property type="entry name" value="COB--COM HETERODISULFIDE REDUCTASE IRON-SULFUR SUBUNIT A"/>
    <property type="match status" value="1"/>
</dbReference>
<keyword evidence="4" id="KW-0411">Iron-sulfur</keyword>
<dbReference type="SUPFAM" id="SSF46548">
    <property type="entry name" value="alpha-helical ferredoxin"/>
    <property type="match status" value="1"/>
</dbReference>
<keyword evidence="1" id="KW-0479">Metal-binding</keyword>
<feature type="compositionally biased region" description="Basic and acidic residues" evidence="5">
    <location>
        <begin position="15"/>
        <end position="27"/>
    </location>
</feature>
<evidence type="ECO:0008006" key="7">
    <source>
        <dbReference type="Google" id="ProtNLM"/>
    </source>
</evidence>
<protein>
    <recommendedName>
        <fullName evidence="7">4Fe-4S ferredoxin-type domain-containing protein</fullName>
    </recommendedName>
</protein>
<keyword evidence="2" id="KW-0560">Oxidoreductase</keyword>
<dbReference type="EMBL" id="BARV01032757">
    <property type="protein sequence ID" value="GAI37641.1"/>
    <property type="molecule type" value="Genomic_DNA"/>
</dbReference>
<evidence type="ECO:0000256" key="4">
    <source>
        <dbReference type="ARBA" id="ARBA00023014"/>
    </source>
</evidence>
<dbReference type="GO" id="GO:0046872">
    <property type="term" value="F:metal ion binding"/>
    <property type="evidence" value="ECO:0007669"/>
    <property type="project" value="UniProtKB-KW"/>
</dbReference>
<dbReference type="PANTHER" id="PTHR43498">
    <property type="entry name" value="FERREDOXIN:COB-COM HETERODISULFIDE REDUCTASE SUBUNIT A"/>
    <property type="match status" value="1"/>
</dbReference>
<keyword evidence="3" id="KW-0408">Iron</keyword>
<feature type="non-terminal residue" evidence="6">
    <location>
        <position position="249"/>
    </location>
</feature>
<name>X1P5A2_9ZZZZ</name>
<feature type="region of interest" description="Disordered" evidence="5">
    <location>
        <begin position="15"/>
        <end position="34"/>
    </location>
</feature>
<dbReference type="GO" id="GO:0051536">
    <property type="term" value="F:iron-sulfur cluster binding"/>
    <property type="evidence" value="ECO:0007669"/>
    <property type="project" value="UniProtKB-KW"/>
</dbReference>
<gene>
    <name evidence="6" type="ORF">S06H3_51603</name>
</gene>
<evidence type="ECO:0000256" key="3">
    <source>
        <dbReference type="ARBA" id="ARBA00023004"/>
    </source>
</evidence>
<organism evidence="6">
    <name type="scientific">marine sediment metagenome</name>
    <dbReference type="NCBI Taxonomy" id="412755"/>
    <lineage>
        <taxon>unclassified sequences</taxon>
        <taxon>metagenomes</taxon>
        <taxon>ecological metagenomes</taxon>
    </lineage>
</organism>
<evidence type="ECO:0000256" key="2">
    <source>
        <dbReference type="ARBA" id="ARBA00023002"/>
    </source>
</evidence>
<dbReference type="InterPro" id="IPR039650">
    <property type="entry name" value="HdrA-like"/>
</dbReference>